<evidence type="ECO:0000259" key="4">
    <source>
        <dbReference type="SMART" id="SM00560"/>
    </source>
</evidence>
<evidence type="ECO:0000313" key="5">
    <source>
        <dbReference type="EMBL" id="MFF4525517.1"/>
    </source>
</evidence>
<gene>
    <name evidence="5" type="ORF">ACFY1D_29435</name>
</gene>
<evidence type="ECO:0000256" key="2">
    <source>
        <dbReference type="ARBA" id="ARBA00023157"/>
    </source>
</evidence>
<dbReference type="Pfam" id="PF13385">
    <property type="entry name" value="Laminin_G_3"/>
    <property type="match status" value="2"/>
</dbReference>
<protein>
    <submittedName>
        <fullName evidence="5">LamG-like jellyroll fold domain-containing protein</fullName>
    </submittedName>
</protein>
<feature type="region of interest" description="Disordered" evidence="3">
    <location>
        <begin position="155"/>
        <end position="185"/>
    </location>
</feature>
<proteinExistence type="predicted"/>
<dbReference type="SMART" id="SM00560">
    <property type="entry name" value="LamGL"/>
    <property type="match status" value="2"/>
</dbReference>
<dbReference type="InterPro" id="IPR013320">
    <property type="entry name" value="ConA-like_dom_sf"/>
</dbReference>
<feature type="domain" description="LamG-like jellyroll fold" evidence="4">
    <location>
        <begin position="208"/>
        <end position="349"/>
    </location>
</feature>
<feature type="domain" description="LamG-like jellyroll fold" evidence="4">
    <location>
        <begin position="440"/>
        <end position="584"/>
    </location>
</feature>
<accession>A0ABW6UPY4</accession>
<dbReference type="PANTHER" id="PTHR46943">
    <property type="entry name" value="PENTRAXIN-RELATED PROTEIN PTX3"/>
    <property type="match status" value="1"/>
</dbReference>
<evidence type="ECO:0000256" key="3">
    <source>
        <dbReference type="SAM" id="MobiDB-lite"/>
    </source>
</evidence>
<keyword evidence="6" id="KW-1185">Reference proteome</keyword>
<dbReference type="InterPro" id="IPR042837">
    <property type="entry name" value="PTX3"/>
</dbReference>
<dbReference type="RefSeq" id="WP_387890757.1">
    <property type="nucleotide sequence ID" value="NZ_JBIAWJ010000018.1"/>
</dbReference>
<dbReference type="EMBL" id="JBIAWJ010000018">
    <property type="protein sequence ID" value="MFF4525517.1"/>
    <property type="molecule type" value="Genomic_DNA"/>
</dbReference>
<evidence type="ECO:0000256" key="1">
    <source>
        <dbReference type="ARBA" id="ARBA00022729"/>
    </source>
</evidence>
<comment type="caution">
    <text evidence="5">The sequence shown here is derived from an EMBL/GenBank/DDBJ whole genome shotgun (WGS) entry which is preliminary data.</text>
</comment>
<name>A0ABW6UPY4_9ACTN</name>
<reference evidence="5 6" key="1">
    <citation type="submission" date="2024-10" db="EMBL/GenBank/DDBJ databases">
        <title>The Natural Products Discovery Center: Release of the First 8490 Sequenced Strains for Exploring Actinobacteria Biosynthetic Diversity.</title>
        <authorList>
            <person name="Kalkreuter E."/>
            <person name="Kautsar S.A."/>
            <person name="Yang D."/>
            <person name="Bader C.D."/>
            <person name="Teijaro C.N."/>
            <person name="Fluegel L."/>
            <person name="Davis C.M."/>
            <person name="Simpson J.R."/>
            <person name="Lauterbach L."/>
            <person name="Steele A.D."/>
            <person name="Gui C."/>
            <person name="Meng S."/>
            <person name="Li G."/>
            <person name="Viehrig K."/>
            <person name="Ye F."/>
            <person name="Su P."/>
            <person name="Kiefer A.F."/>
            <person name="Nichols A."/>
            <person name="Cepeda A.J."/>
            <person name="Yan W."/>
            <person name="Fan B."/>
            <person name="Jiang Y."/>
            <person name="Adhikari A."/>
            <person name="Zheng C.-J."/>
            <person name="Schuster L."/>
            <person name="Cowan T.M."/>
            <person name="Smanski M.J."/>
            <person name="Chevrette M.G."/>
            <person name="De Carvalho L.P.S."/>
            <person name="Shen B."/>
        </authorList>
    </citation>
    <scope>NUCLEOTIDE SEQUENCE [LARGE SCALE GENOMIC DNA]</scope>
    <source>
        <strain evidence="5 6">NPDC001390</strain>
    </source>
</reference>
<organism evidence="5 6">
    <name type="scientific">Streptomyces bluensis</name>
    <dbReference type="NCBI Taxonomy" id="33897"/>
    <lineage>
        <taxon>Bacteria</taxon>
        <taxon>Bacillati</taxon>
        <taxon>Actinomycetota</taxon>
        <taxon>Actinomycetes</taxon>
        <taxon>Kitasatosporales</taxon>
        <taxon>Streptomycetaceae</taxon>
        <taxon>Streptomyces</taxon>
    </lineage>
</organism>
<dbReference type="InterPro" id="IPR006558">
    <property type="entry name" value="LamG-like"/>
</dbReference>
<evidence type="ECO:0000313" key="6">
    <source>
        <dbReference type="Proteomes" id="UP001602058"/>
    </source>
</evidence>
<dbReference type="Gene3D" id="2.60.120.200">
    <property type="match status" value="2"/>
</dbReference>
<dbReference type="PANTHER" id="PTHR46943:SF1">
    <property type="entry name" value="PENTRAXIN-RELATED PROTEIN PTX3"/>
    <property type="match status" value="1"/>
</dbReference>
<keyword evidence="1" id="KW-0732">Signal</keyword>
<dbReference type="Proteomes" id="UP001602058">
    <property type="component" value="Unassembled WGS sequence"/>
</dbReference>
<keyword evidence="2" id="KW-1015">Disulfide bond</keyword>
<sequence>MPQNVTIGWAVRGFDGQDWGPWSLAGNATRCEFIYDATVPKAPVITSTEYPPDDTWHAGVGDYGSFTFDSPSTDVVSYRYRFKGDGSWKTVAASSTGGSATVKWMPPDEGPMYVEAKAVDGAGNAQKTPAAHTFLVSDGRAPAAGWTLGDARGSTVAVGTSGSPDARPGSGVSFGNEGPLGPTDTAASLDGTANAYLDAGVPAVDTSRTFSVSAWVNLAERPTEDVTVVSQDGTSEPGFELGYDVDTESWVFRTPVTDMETMGTWKVSGATAVPGSWMHLIGVYDEVTGTLSLFVNGDLLEEDVQPRRTVWNATGGVQIGRKISLDGYTNHFKGSIADVKIYDRVVPEAEGENLGGISAAQLAYWAVDSASGGVTPEEAGGTGLSLGGGASIYLPDDSCDPALDPECLPPAEPLWGDGHLELDGTSGYATRTSGLLAKEDSFTLTARARLATVAPGRDLTVLSLAGAAASAVEVRYLASADRWQLKATEKDGSSAAVTEVQSNGSAPSAEGNGDHLALVYSAVFGDVLLYVNGELAARAAWDNSWDFTTASVQVGRSLKGSTASGYFAGAVDELRIFRGALDTSMVPMVAVLPSGESIEETVT</sequence>
<dbReference type="SUPFAM" id="SSF49899">
    <property type="entry name" value="Concanavalin A-like lectins/glucanases"/>
    <property type="match status" value="2"/>
</dbReference>